<gene>
    <name evidence="1" type="ORF">DI599_05340</name>
</gene>
<sequence>MPNMQHIRTKNKHIIILLRVSYILHMSKTFPDRLHVLSQYISGKKILSPLKSFIFKFLFFINNNIN</sequence>
<dbReference type="EMBL" id="QFOH01000006">
    <property type="protein sequence ID" value="PZP25195.1"/>
    <property type="molecule type" value="Genomic_DNA"/>
</dbReference>
<organism evidence="1 2">
    <name type="scientific">Pseudomonas kuykendallii</name>
    <dbReference type="NCBI Taxonomy" id="1007099"/>
    <lineage>
        <taxon>Bacteria</taxon>
        <taxon>Pseudomonadati</taxon>
        <taxon>Pseudomonadota</taxon>
        <taxon>Gammaproteobacteria</taxon>
        <taxon>Pseudomonadales</taxon>
        <taxon>Pseudomonadaceae</taxon>
        <taxon>Pseudomonas</taxon>
    </lineage>
</organism>
<name>A0A2W5CZQ6_9PSED</name>
<dbReference type="AlphaFoldDB" id="A0A2W5CZQ6"/>
<evidence type="ECO:0000313" key="2">
    <source>
        <dbReference type="Proteomes" id="UP000249198"/>
    </source>
</evidence>
<evidence type="ECO:0000313" key="1">
    <source>
        <dbReference type="EMBL" id="PZP25195.1"/>
    </source>
</evidence>
<proteinExistence type="predicted"/>
<protein>
    <submittedName>
        <fullName evidence="1">Uncharacterized protein</fullName>
    </submittedName>
</protein>
<dbReference type="Proteomes" id="UP000249198">
    <property type="component" value="Unassembled WGS sequence"/>
</dbReference>
<reference evidence="1 2" key="1">
    <citation type="submission" date="2017-08" db="EMBL/GenBank/DDBJ databases">
        <title>Infants hospitalized years apart are colonized by the same room-sourced microbial strains.</title>
        <authorList>
            <person name="Brooks B."/>
            <person name="Olm M.R."/>
            <person name="Firek B.A."/>
            <person name="Baker R."/>
            <person name="Thomas B.C."/>
            <person name="Morowitz M.J."/>
            <person name="Banfield J.F."/>
        </authorList>
    </citation>
    <scope>NUCLEOTIDE SEQUENCE [LARGE SCALE GENOMIC DNA]</scope>
    <source>
        <strain evidence="1">S2_009_000_R2_77</strain>
    </source>
</reference>
<comment type="caution">
    <text evidence="1">The sequence shown here is derived from an EMBL/GenBank/DDBJ whole genome shotgun (WGS) entry which is preliminary data.</text>
</comment>
<accession>A0A2W5CZQ6</accession>